<feature type="transmembrane region" description="Helical" evidence="2">
    <location>
        <begin position="138"/>
        <end position="157"/>
    </location>
</feature>
<feature type="region of interest" description="Disordered" evidence="1">
    <location>
        <begin position="1"/>
        <end position="81"/>
    </location>
</feature>
<dbReference type="Proteomes" id="UP000492821">
    <property type="component" value="Unassembled WGS sequence"/>
</dbReference>
<accession>A0A7E4V9T0</accession>
<keyword evidence="3" id="KW-1185">Reference proteome</keyword>
<evidence type="ECO:0000313" key="4">
    <source>
        <dbReference type="WBParaSite" id="Pan_g17753.t1"/>
    </source>
</evidence>
<keyword evidence="2" id="KW-0812">Transmembrane</keyword>
<keyword evidence="2" id="KW-1133">Transmembrane helix</keyword>
<feature type="transmembrane region" description="Helical" evidence="2">
    <location>
        <begin position="89"/>
        <end position="106"/>
    </location>
</feature>
<dbReference type="AlphaFoldDB" id="A0A7E4V9T0"/>
<evidence type="ECO:0000313" key="3">
    <source>
        <dbReference type="Proteomes" id="UP000492821"/>
    </source>
</evidence>
<organism evidence="3 4">
    <name type="scientific">Panagrellus redivivus</name>
    <name type="common">Microworm</name>
    <dbReference type="NCBI Taxonomy" id="6233"/>
    <lineage>
        <taxon>Eukaryota</taxon>
        <taxon>Metazoa</taxon>
        <taxon>Ecdysozoa</taxon>
        <taxon>Nematoda</taxon>
        <taxon>Chromadorea</taxon>
        <taxon>Rhabditida</taxon>
        <taxon>Tylenchina</taxon>
        <taxon>Panagrolaimomorpha</taxon>
        <taxon>Panagrolaimoidea</taxon>
        <taxon>Panagrolaimidae</taxon>
        <taxon>Panagrellus</taxon>
    </lineage>
</organism>
<feature type="compositionally biased region" description="Low complexity" evidence="1">
    <location>
        <begin position="14"/>
        <end position="48"/>
    </location>
</feature>
<evidence type="ECO:0000256" key="1">
    <source>
        <dbReference type="SAM" id="MobiDB-lite"/>
    </source>
</evidence>
<keyword evidence="2" id="KW-0472">Membrane</keyword>
<name>A0A7E4V9T0_PANRE</name>
<sequence>MTKHGDFYPKKNKNNQPQQRQNRQRNAQDQPNAQNQPNAPNQADEPQPTSSASPANTPRPAASPRLPQAPTANTRGLTRRQQEQETKALIIWTIAYLLGYSFYFTPPNKTMLWAYLGYRLVLGITAVRCFYQSYMMIILFILSVMHHMIAHIFIVWYRTRR</sequence>
<proteinExistence type="predicted"/>
<reference evidence="3" key="1">
    <citation type="journal article" date="2013" name="Genetics">
        <title>The draft genome and transcriptome of Panagrellus redivivus are shaped by the harsh demands of a free-living lifestyle.</title>
        <authorList>
            <person name="Srinivasan J."/>
            <person name="Dillman A.R."/>
            <person name="Macchietto M.G."/>
            <person name="Heikkinen L."/>
            <person name="Lakso M."/>
            <person name="Fracchia K.M."/>
            <person name="Antoshechkin I."/>
            <person name="Mortazavi A."/>
            <person name="Wong G."/>
            <person name="Sternberg P.W."/>
        </authorList>
    </citation>
    <scope>NUCLEOTIDE SEQUENCE [LARGE SCALE GENOMIC DNA]</scope>
    <source>
        <strain evidence="3">MT8872</strain>
    </source>
</reference>
<protein>
    <submittedName>
        <fullName evidence="4">Very-long-chain 3-oxoacyl-CoA synthase</fullName>
    </submittedName>
</protein>
<evidence type="ECO:0000256" key="2">
    <source>
        <dbReference type="SAM" id="Phobius"/>
    </source>
</evidence>
<dbReference type="WBParaSite" id="Pan_g17753.t1">
    <property type="protein sequence ID" value="Pan_g17753.t1"/>
    <property type="gene ID" value="Pan_g17753"/>
</dbReference>
<reference evidence="4" key="2">
    <citation type="submission" date="2020-10" db="UniProtKB">
        <authorList>
            <consortium name="WormBaseParasite"/>
        </authorList>
    </citation>
    <scope>IDENTIFICATION</scope>
</reference>